<keyword evidence="4" id="KW-0813">Transport</keyword>
<evidence type="ECO:0000313" key="17">
    <source>
        <dbReference type="EMBL" id="TXF11836.1"/>
    </source>
</evidence>
<comment type="function">
    <text evidence="12">Necessary for flagellar biosynthesis. May be involved in translocation of the flagellum.</text>
</comment>
<evidence type="ECO:0000259" key="15">
    <source>
        <dbReference type="SMART" id="SM00382"/>
    </source>
</evidence>
<proteinExistence type="inferred from homology"/>
<dbReference type="InParanoid" id="A0A5C7EHU8"/>
<evidence type="ECO:0000256" key="13">
    <source>
        <dbReference type="NCBIfam" id="TIGR03499"/>
    </source>
</evidence>
<dbReference type="RefSeq" id="WP_147799799.1">
    <property type="nucleotide sequence ID" value="NZ_VPFL01000010.1"/>
</dbReference>
<dbReference type="EMBL" id="VPFL01000010">
    <property type="protein sequence ID" value="TXF11836.1"/>
    <property type="molecule type" value="Genomic_DNA"/>
</dbReference>
<reference evidence="17 18" key="1">
    <citation type="submission" date="2019-08" db="EMBL/GenBank/DDBJ databases">
        <title>Pelomicrobium methylotrophicum gen. nov., sp. nov. a moderately thermophilic, facultatively anaerobic, lithoautotrophic and methylotrophic bacterium isolated from a terrestrial mud volcano.</title>
        <authorList>
            <person name="Slobodkina G.B."/>
            <person name="Merkel A.Y."/>
            <person name="Slobodkin A.I."/>
        </authorList>
    </citation>
    <scope>NUCLEOTIDE SEQUENCE [LARGE SCALE GENOMIC DNA]</scope>
    <source>
        <strain evidence="17 18">SM250</strain>
    </source>
</reference>
<accession>A0A5C7EHU8</accession>
<keyword evidence="10" id="KW-0472">Membrane</keyword>
<dbReference type="SMART" id="SM00382">
    <property type="entry name" value="AAA"/>
    <property type="match status" value="1"/>
</dbReference>
<dbReference type="InterPro" id="IPR020006">
    <property type="entry name" value="FlhF"/>
</dbReference>
<comment type="caution">
    <text evidence="17">The sequence shown here is derived from an EMBL/GenBank/DDBJ whole genome shotgun (WGS) entry which is preliminary data.</text>
</comment>
<dbReference type="InterPro" id="IPR000897">
    <property type="entry name" value="SRP54_GTPase_dom"/>
</dbReference>
<dbReference type="InterPro" id="IPR027417">
    <property type="entry name" value="P-loop_NTPase"/>
</dbReference>
<evidence type="ECO:0000256" key="8">
    <source>
        <dbReference type="ARBA" id="ARBA00022927"/>
    </source>
</evidence>
<keyword evidence="17" id="KW-0282">Flagellum</keyword>
<dbReference type="GO" id="GO:0005525">
    <property type="term" value="F:GTP binding"/>
    <property type="evidence" value="ECO:0007669"/>
    <property type="project" value="UniProtKB-UniRule"/>
</dbReference>
<dbReference type="GO" id="GO:0006614">
    <property type="term" value="P:SRP-dependent cotranslational protein targeting to membrane"/>
    <property type="evidence" value="ECO:0007669"/>
    <property type="project" value="UniProtKB-UniRule"/>
</dbReference>
<evidence type="ECO:0000256" key="10">
    <source>
        <dbReference type="ARBA" id="ARBA00023136"/>
    </source>
</evidence>
<feature type="region of interest" description="Disordered" evidence="14">
    <location>
        <begin position="51"/>
        <end position="76"/>
    </location>
</feature>
<evidence type="ECO:0000256" key="11">
    <source>
        <dbReference type="ARBA" id="ARBA00023225"/>
    </source>
</evidence>
<keyword evidence="11" id="KW-1006">Bacterial flagellum protein export</keyword>
<keyword evidence="9" id="KW-0342">GTP-binding</keyword>
<dbReference type="SUPFAM" id="SSF52540">
    <property type="entry name" value="P-loop containing nucleoside triphosphate hydrolases"/>
    <property type="match status" value="1"/>
</dbReference>
<evidence type="ECO:0000256" key="14">
    <source>
        <dbReference type="SAM" id="MobiDB-lite"/>
    </source>
</evidence>
<evidence type="ECO:0000256" key="7">
    <source>
        <dbReference type="ARBA" id="ARBA00022795"/>
    </source>
</evidence>
<dbReference type="PANTHER" id="PTHR43134">
    <property type="entry name" value="SIGNAL RECOGNITION PARTICLE RECEPTOR SUBUNIT ALPHA"/>
    <property type="match status" value="1"/>
</dbReference>
<keyword evidence="18" id="KW-1185">Reference proteome</keyword>
<dbReference type="NCBIfam" id="TIGR03499">
    <property type="entry name" value="FlhF"/>
    <property type="match status" value="1"/>
</dbReference>
<evidence type="ECO:0000259" key="16">
    <source>
        <dbReference type="SMART" id="SM00962"/>
    </source>
</evidence>
<evidence type="ECO:0000256" key="2">
    <source>
        <dbReference type="ARBA" id="ARBA00008531"/>
    </source>
</evidence>
<dbReference type="FunFam" id="3.40.50.300:FF:000695">
    <property type="entry name" value="Flagellar biosynthesis regulator FlhF"/>
    <property type="match status" value="1"/>
</dbReference>
<dbReference type="PANTHER" id="PTHR43134:SF3">
    <property type="entry name" value="FLAGELLAR BIOSYNTHESIS PROTEIN FLHF"/>
    <property type="match status" value="1"/>
</dbReference>
<sequence>MKVSRFIAKTSREALRQVKEALGPDAVVLSNRAVEGGVEIMAMRSEEIAPLTQPPEAPASSPAGGGATAPLGAKPSGAEELMRRLTAEIQTLRGIVEDQLAGLAWSGVVQQDPVKAAALREMLAAGFSPSLSKLLLERLPKNYSREQAIAWMRAALAHNLAVLADEVEVLDRGGVYALMGPTGVGKTTTTAKLAARFVVRHGAQKLGLVTTDGYRIGGHDQLKLYGQILGVQVYTARDGESLARVLDYLQHKHLILIDTVGMSQRDRLVAEQVAMLRGCGAEVRRLLLLNATCHGDTLEDVYLAYRDGGLAGCVLTKLDEAIAAGAALDVAIRHKLKVFYVSSGQRVPEDLHLPNAETLVRRAFSGIAVRSPHAPGETELAALMSLDAARRARAEVAYG</sequence>
<dbReference type="Proteomes" id="UP000321201">
    <property type="component" value="Unassembled WGS sequence"/>
</dbReference>
<keyword evidence="17" id="KW-0969">Cilium</keyword>
<dbReference type="Gene3D" id="3.40.50.300">
    <property type="entry name" value="P-loop containing nucleotide triphosphate hydrolases"/>
    <property type="match status" value="1"/>
</dbReference>
<dbReference type="InterPro" id="IPR047040">
    <property type="entry name" value="FlhF__GTPase_dom"/>
</dbReference>
<gene>
    <name evidence="17" type="primary">flhF</name>
    <name evidence="17" type="ORF">FR698_08630</name>
</gene>
<keyword evidence="17" id="KW-0966">Cell projection</keyword>
<dbReference type="Pfam" id="PF00448">
    <property type="entry name" value="SRP54"/>
    <property type="match status" value="1"/>
</dbReference>
<dbReference type="CDD" id="cd17873">
    <property type="entry name" value="FlhF"/>
    <property type="match status" value="1"/>
</dbReference>
<evidence type="ECO:0000256" key="12">
    <source>
        <dbReference type="ARBA" id="ARBA00025337"/>
    </source>
</evidence>
<keyword evidence="8" id="KW-0653">Protein transport</keyword>
<name>A0A5C7EHU8_9PROT</name>
<keyword evidence="6" id="KW-0547">Nucleotide-binding</keyword>
<keyword evidence="5" id="KW-1003">Cell membrane</keyword>
<organism evidence="17 18">
    <name type="scientific">Pelomicrobium methylotrophicum</name>
    <dbReference type="NCBI Taxonomy" id="2602750"/>
    <lineage>
        <taxon>Bacteria</taxon>
        <taxon>Pseudomonadati</taxon>
        <taxon>Pseudomonadota</taxon>
        <taxon>Hydrogenophilia</taxon>
        <taxon>Hydrogenophilia incertae sedis</taxon>
        <taxon>Pelomicrobium</taxon>
    </lineage>
</organism>
<feature type="domain" description="AAA+ ATPase" evidence="15">
    <location>
        <begin position="172"/>
        <end position="338"/>
    </location>
</feature>
<evidence type="ECO:0000256" key="3">
    <source>
        <dbReference type="ARBA" id="ARBA00014919"/>
    </source>
</evidence>
<evidence type="ECO:0000256" key="1">
    <source>
        <dbReference type="ARBA" id="ARBA00004413"/>
    </source>
</evidence>
<dbReference type="GO" id="GO:0003924">
    <property type="term" value="F:GTPase activity"/>
    <property type="evidence" value="ECO:0007669"/>
    <property type="project" value="UniProtKB-UniRule"/>
</dbReference>
<dbReference type="GO" id="GO:0044781">
    <property type="term" value="P:bacterial-type flagellum organization"/>
    <property type="evidence" value="ECO:0007669"/>
    <property type="project" value="UniProtKB-UniRule"/>
</dbReference>
<dbReference type="InterPro" id="IPR003593">
    <property type="entry name" value="AAA+_ATPase"/>
</dbReference>
<dbReference type="OrthoDB" id="9778554at2"/>
<evidence type="ECO:0000256" key="4">
    <source>
        <dbReference type="ARBA" id="ARBA00022448"/>
    </source>
</evidence>
<evidence type="ECO:0000256" key="5">
    <source>
        <dbReference type="ARBA" id="ARBA00022475"/>
    </source>
</evidence>
<dbReference type="GO" id="GO:0015031">
    <property type="term" value="P:protein transport"/>
    <property type="evidence" value="ECO:0007669"/>
    <property type="project" value="UniProtKB-KW"/>
</dbReference>
<dbReference type="GO" id="GO:0005886">
    <property type="term" value="C:plasma membrane"/>
    <property type="evidence" value="ECO:0007669"/>
    <property type="project" value="UniProtKB-SubCell"/>
</dbReference>
<dbReference type="AlphaFoldDB" id="A0A5C7EHU8"/>
<evidence type="ECO:0000313" key="18">
    <source>
        <dbReference type="Proteomes" id="UP000321201"/>
    </source>
</evidence>
<protein>
    <recommendedName>
        <fullName evidence="3 13">Flagellar biosynthesis protein FlhF</fullName>
    </recommendedName>
</protein>
<feature type="domain" description="SRP54-type proteins GTP-binding" evidence="16">
    <location>
        <begin position="173"/>
        <end position="365"/>
    </location>
</feature>
<feature type="compositionally biased region" description="Low complexity" evidence="14">
    <location>
        <begin position="58"/>
        <end position="75"/>
    </location>
</feature>
<comment type="similarity">
    <text evidence="2">Belongs to the GTP-binding SRP family.</text>
</comment>
<comment type="subcellular location">
    <subcellularLocation>
        <location evidence="1">Cell membrane</location>
        <topology evidence="1">Peripheral membrane protein</topology>
        <orientation evidence="1">Cytoplasmic side</orientation>
    </subcellularLocation>
</comment>
<evidence type="ECO:0000256" key="6">
    <source>
        <dbReference type="ARBA" id="ARBA00022741"/>
    </source>
</evidence>
<dbReference type="SMART" id="SM00962">
    <property type="entry name" value="SRP54"/>
    <property type="match status" value="1"/>
</dbReference>
<keyword evidence="7" id="KW-1005">Bacterial flagellum biogenesis</keyword>
<dbReference type="GO" id="GO:0005047">
    <property type="term" value="F:signal recognition particle binding"/>
    <property type="evidence" value="ECO:0007669"/>
    <property type="project" value="TreeGrafter"/>
</dbReference>
<evidence type="ECO:0000256" key="9">
    <source>
        <dbReference type="ARBA" id="ARBA00023134"/>
    </source>
</evidence>